<sequence>DTGTPTLAPFDPEPERTLRQRLRAARRRAAMEDQNQPRRTMGDYCKRTDTDIMNFKQHDTETLCEAYERFKLLKRKRLSQEDHPNGHCIPEGVSEEEKAKYMGRPNPHNGWRENPKYQGAQQHRKLSPLEEAFNQFVKLSQANFENMQATAVNQGASIKNLKNQIGQLSKLITNLSKDYACNTVDNPKKETCKAIGERRKSIVENRGDKKDEKREKDEMELRQFQKWFKQLGMTLEEAYEEFMGELEDYYAKMKE</sequence>
<comment type="caution">
    <text evidence="2">The sequence shown here is derived from an EMBL/GenBank/DDBJ whole genome shotgun (WGS) entry which is preliminary data.</text>
</comment>
<protein>
    <submittedName>
        <fullName evidence="2">Uncharacterized protein</fullName>
    </submittedName>
</protein>
<evidence type="ECO:0000256" key="1">
    <source>
        <dbReference type="SAM" id="MobiDB-lite"/>
    </source>
</evidence>
<name>A0A392NR96_9FABA</name>
<feature type="non-terminal residue" evidence="2">
    <location>
        <position position="1"/>
    </location>
</feature>
<evidence type="ECO:0000313" key="2">
    <source>
        <dbReference type="EMBL" id="MCI01932.1"/>
    </source>
</evidence>
<reference evidence="2 3" key="1">
    <citation type="journal article" date="2018" name="Front. Plant Sci.">
        <title>Red Clover (Trifolium pratense) and Zigzag Clover (T. medium) - A Picture of Genomic Similarities and Differences.</title>
        <authorList>
            <person name="Dluhosova J."/>
            <person name="Istvanek J."/>
            <person name="Nedelnik J."/>
            <person name="Repkova J."/>
        </authorList>
    </citation>
    <scope>NUCLEOTIDE SEQUENCE [LARGE SCALE GENOMIC DNA]</scope>
    <source>
        <strain evidence="3">cv. 10/8</strain>
        <tissue evidence="2">Leaf</tissue>
    </source>
</reference>
<feature type="region of interest" description="Disordered" evidence="1">
    <location>
        <begin position="24"/>
        <end position="44"/>
    </location>
</feature>
<accession>A0A392NR96</accession>
<keyword evidence="3" id="KW-1185">Reference proteome</keyword>
<dbReference type="EMBL" id="LXQA010047591">
    <property type="protein sequence ID" value="MCI01932.1"/>
    <property type="molecule type" value="Genomic_DNA"/>
</dbReference>
<proteinExistence type="predicted"/>
<organism evidence="2 3">
    <name type="scientific">Trifolium medium</name>
    <dbReference type="NCBI Taxonomy" id="97028"/>
    <lineage>
        <taxon>Eukaryota</taxon>
        <taxon>Viridiplantae</taxon>
        <taxon>Streptophyta</taxon>
        <taxon>Embryophyta</taxon>
        <taxon>Tracheophyta</taxon>
        <taxon>Spermatophyta</taxon>
        <taxon>Magnoliopsida</taxon>
        <taxon>eudicotyledons</taxon>
        <taxon>Gunneridae</taxon>
        <taxon>Pentapetalae</taxon>
        <taxon>rosids</taxon>
        <taxon>fabids</taxon>
        <taxon>Fabales</taxon>
        <taxon>Fabaceae</taxon>
        <taxon>Papilionoideae</taxon>
        <taxon>50 kb inversion clade</taxon>
        <taxon>NPAAA clade</taxon>
        <taxon>Hologalegina</taxon>
        <taxon>IRL clade</taxon>
        <taxon>Trifolieae</taxon>
        <taxon>Trifolium</taxon>
    </lineage>
</organism>
<evidence type="ECO:0000313" key="3">
    <source>
        <dbReference type="Proteomes" id="UP000265520"/>
    </source>
</evidence>
<dbReference type="Proteomes" id="UP000265520">
    <property type="component" value="Unassembled WGS sequence"/>
</dbReference>
<feature type="non-terminal residue" evidence="2">
    <location>
        <position position="255"/>
    </location>
</feature>
<dbReference type="AlphaFoldDB" id="A0A392NR96"/>